<dbReference type="InterPro" id="IPR005835">
    <property type="entry name" value="NTP_transferase_dom"/>
</dbReference>
<dbReference type="InterPro" id="IPR029044">
    <property type="entry name" value="Nucleotide-diphossugar_trans"/>
</dbReference>
<evidence type="ECO:0000313" key="6">
    <source>
        <dbReference type="Proteomes" id="UP000003645"/>
    </source>
</evidence>
<dbReference type="Proteomes" id="UP000003645">
    <property type="component" value="Chromosome"/>
</dbReference>
<protein>
    <submittedName>
        <fullName evidence="5">Glucose-1-phosphate adenylyltransferase</fullName>
    </submittedName>
</protein>
<dbReference type="InterPro" id="IPR056818">
    <property type="entry name" value="GlmU/GlgC-like_hexapep"/>
</dbReference>
<accession>A0A0D4CKD8</accession>
<dbReference type="GO" id="GO:0008878">
    <property type="term" value="F:glucose-1-phosphate adenylyltransferase activity"/>
    <property type="evidence" value="ECO:0007669"/>
    <property type="project" value="InterPro"/>
</dbReference>
<feature type="domain" description="Nucleotidyl transferase" evidence="3">
    <location>
        <begin position="19"/>
        <end position="179"/>
    </location>
</feature>
<dbReference type="EMBL" id="CP011013">
    <property type="protein sequence ID" value="AJT50361.1"/>
    <property type="molecule type" value="Genomic_DNA"/>
</dbReference>
<dbReference type="PANTHER" id="PTHR43523:SF6">
    <property type="entry name" value="GLYCOGEN BIOSYNTHESIS PROTEIN GLGD"/>
    <property type="match status" value="1"/>
</dbReference>
<keyword evidence="5" id="KW-0548">Nucleotidyltransferase</keyword>
<dbReference type="InterPro" id="IPR011831">
    <property type="entry name" value="ADP-Glc_PPase"/>
</dbReference>
<keyword evidence="2" id="KW-0320">Glycogen biosynthesis</keyword>
<keyword evidence="6" id="KW-1185">Reference proteome</keyword>
<evidence type="ECO:0000256" key="2">
    <source>
        <dbReference type="ARBA" id="ARBA00023056"/>
    </source>
</evidence>
<gene>
    <name evidence="5" type="ORF">LBLM1_04405</name>
</gene>
<dbReference type="CDD" id="cd04651">
    <property type="entry name" value="LbH_G1P_AT_C"/>
    <property type="match status" value="1"/>
</dbReference>
<dbReference type="AlphaFoldDB" id="A0A0D4CKD8"/>
<dbReference type="PANTHER" id="PTHR43523">
    <property type="entry name" value="GLUCOSE-1-PHOSPHATE ADENYLYLTRANSFERASE-RELATED"/>
    <property type="match status" value="1"/>
</dbReference>
<dbReference type="OrthoDB" id="9801810at2"/>
<sequence>MKNNQMCAIIVDELNDDALKPLTNERPLGTLFFDCKYRLIDFELSSVVNAGIRNVQLIEDEDKVRSVFDHLGGGREWGLDAIGSYQYVNYFQDSENKKAAGEKYFNNTIEFLEKSHTAYTVIMGTRMLCNLNLRAALKIHKQTDKPLTVIYSRTDADEIAAYDNILSFDSLGNVITCDEFAKLSDQTGIFNLSMNVYIADTRWLIDALRKGQQLDAPAQLDDFLKAQLPKPGLAGGYEYVGYLQNIYDLPSYYQANKDMLDSNKMNELLYTNQRIITRTRNEVATYYDRHAKVKNSHLATGCDIYGTVTDSLISRRSVVDPKAVVTNSIVMPNARIGHDAEVHWAILDKNVVVKPGVKIVGTPDNILVVPKDTRVEANLSSTEEEAN</sequence>
<dbReference type="STRING" id="1130798.LBLM1_04405"/>
<dbReference type="InterPro" id="IPR011004">
    <property type="entry name" value="Trimer_LpxA-like_sf"/>
</dbReference>
<dbReference type="SUPFAM" id="SSF53448">
    <property type="entry name" value="Nucleotide-diphospho-sugar transferases"/>
    <property type="match status" value="1"/>
</dbReference>
<dbReference type="Gene3D" id="2.160.10.10">
    <property type="entry name" value="Hexapeptide repeat proteins"/>
    <property type="match status" value="1"/>
</dbReference>
<name>A0A0D4CKD8_LIMMU</name>
<dbReference type="NCBIfam" id="TIGR02092">
    <property type="entry name" value="glgD"/>
    <property type="match status" value="1"/>
</dbReference>
<keyword evidence="5" id="KW-0808">Transferase</keyword>
<evidence type="ECO:0000259" key="4">
    <source>
        <dbReference type="Pfam" id="PF24894"/>
    </source>
</evidence>
<comment type="similarity">
    <text evidence="1">Belongs to the bacterial/plant glucose-1-phosphate adenylyltransferase family.</text>
</comment>
<evidence type="ECO:0000313" key="5">
    <source>
        <dbReference type="EMBL" id="AJT50361.1"/>
    </source>
</evidence>
<organism evidence="5 6">
    <name type="scientific">Limosilactobacillus mucosae LM1</name>
    <dbReference type="NCBI Taxonomy" id="1130798"/>
    <lineage>
        <taxon>Bacteria</taxon>
        <taxon>Bacillati</taxon>
        <taxon>Bacillota</taxon>
        <taxon>Bacilli</taxon>
        <taxon>Lactobacillales</taxon>
        <taxon>Lactobacillaceae</taxon>
        <taxon>Limosilactobacillus</taxon>
    </lineage>
</organism>
<dbReference type="RefSeq" id="WP_039944943.1">
    <property type="nucleotide sequence ID" value="NZ_CP011013.1"/>
</dbReference>
<proteinExistence type="inferred from homology"/>
<feature type="domain" description="Glucose-1-phosphate adenylyltransferase/Bifunctional protein GlmU-like C-terminal hexapeptide" evidence="4">
    <location>
        <begin position="287"/>
        <end position="359"/>
    </location>
</feature>
<dbReference type="Gene3D" id="3.90.550.10">
    <property type="entry name" value="Spore Coat Polysaccharide Biosynthesis Protein SpsA, Chain A"/>
    <property type="match status" value="1"/>
</dbReference>
<dbReference type="KEGG" id="lmu:LBLM1_04405"/>
<evidence type="ECO:0000259" key="3">
    <source>
        <dbReference type="Pfam" id="PF00483"/>
    </source>
</evidence>
<dbReference type="SUPFAM" id="SSF51161">
    <property type="entry name" value="Trimeric LpxA-like enzymes"/>
    <property type="match status" value="1"/>
</dbReference>
<reference evidence="5 6" key="1">
    <citation type="journal article" date="2012" name="J. Bacteriol.">
        <title>Genome sequence of Lactobacillus mucosae LM1, isolated from piglet feces.</title>
        <authorList>
            <person name="Lee J.H."/>
            <person name="Valeriano V.D."/>
            <person name="Shin Y.R."/>
            <person name="Chae J.P."/>
            <person name="Kim G.B."/>
            <person name="Ham J.S."/>
            <person name="Chun J."/>
            <person name="Kang D.K."/>
        </authorList>
    </citation>
    <scope>NUCLEOTIDE SEQUENCE [LARGE SCALE GENOMIC DNA]</scope>
    <source>
        <strain evidence="5 6">LM1</strain>
    </source>
</reference>
<dbReference type="HOGENOM" id="CLU_029499_14_0_9"/>
<evidence type="ECO:0000256" key="1">
    <source>
        <dbReference type="ARBA" id="ARBA00010443"/>
    </source>
</evidence>
<dbReference type="Pfam" id="PF24894">
    <property type="entry name" value="Hexapep_GlmU"/>
    <property type="match status" value="1"/>
</dbReference>
<dbReference type="InterPro" id="IPR011832">
    <property type="entry name" value="GlgDAde_trans"/>
</dbReference>
<dbReference type="Pfam" id="PF00483">
    <property type="entry name" value="NTP_transferase"/>
    <property type="match status" value="1"/>
</dbReference>
<dbReference type="GO" id="GO:0005978">
    <property type="term" value="P:glycogen biosynthetic process"/>
    <property type="evidence" value="ECO:0007669"/>
    <property type="project" value="UniProtKB-KW"/>
</dbReference>